<evidence type="ECO:0000256" key="2">
    <source>
        <dbReference type="ARBA" id="ARBA00010486"/>
    </source>
</evidence>
<dbReference type="PROSITE" id="PS50042">
    <property type="entry name" value="CNMP_BINDING_3"/>
    <property type="match status" value="1"/>
</dbReference>
<gene>
    <name evidence="13" type="ORF">BAE44_0013095</name>
</gene>
<keyword evidence="8" id="KW-1071">Ligand-gated ion channel</keyword>
<dbReference type="GO" id="GO:0005216">
    <property type="term" value="F:monoatomic ion channel activity"/>
    <property type="evidence" value="ECO:0007669"/>
    <property type="project" value="InterPro"/>
</dbReference>
<keyword evidence="4 11" id="KW-0812">Transmembrane</keyword>
<dbReference type="Gene3D" id="1.10.287.70">
    <property type="match status" value="1"/>
</dbReference>
<feature type="domain" description="Cyclic nucleotide-binding" evidence="12">
    <location>
        <begin position="356"/>
        <end position="438"/>
    </location>
</feature>
<feature type="transmembrane region" description="Helical" evidence="11">
    <location>
        <begin position="247"/>
        <end position="267"/>
    </location>
</feature>
<dbReference type="CDD" id="cd23767">
    <property type="entry name" value="IQCD"/>
    <property type="match status" value="1"/>
</dbReference>
<proteinExistence type="inferred from homology"/>
<dbReference type="Pfam" id="PF00027">
    <property type="entry name" value="cNMP_binding"/>
    <property type="match status" value="1"/>
</dbReference>
<keyword evidence="9" id="KW-0407">Ion channel</keyword>
<dbReference type="PANTHER" id="PTHR45651:SF7">
    <property type="entry name" value="OS09G0558300 PROTEIN"/>
    <property type="match status" value="1"/>
</dbReference>
<feature type="region of interest" description="Disordered" evidence="10">
    <location>
        <begin position="524"/>
        <end position="543"/>
    </location>
</feature>
<dbReference type="STRING" id="888268.A0A1E5VL80"/>
<feature type="non-terminal residue" evidence="13">
    <location>
        <position position="1"/>
    </location>
</feature>
<organism evidence="13 14">
    <name type="scientific">Dichanthelium oligosanthes</name>
    <dbReference type="NCBI Taxonomy" id="888268"/>
    <lineage>
        <taxon>Eukaryota</taxon>
        <taxon>Viridiplantae</taxon>
        <taxon>Streptophyta</taxon>
        <taxon>Embryophyta</taxon>
        <taxon>Tracheophyta</taxon>
        <taxon>Spermatophyta</taxon>
        <taxon>Magnoliopsida</taxon>
        <taxon>Liliopsida</taxon>
        <taxon>Poales</taxon>
        <taxon>Poaceae</taxon>
        <taxon>PACMAD clade</taxon>
        <taxon>Panicoideae</taxon>
        <taxon>Panicodae</taxon>
        <taxon>Paniceae</taxon>
        <taxon>Dichantheliinae</taxon>
        <taxon>Dichanthelium</taxon>
    </lineage>
</organism>
<dbReference type="SMART" id="SM00100">
    <property type="entry name" value="cNMP"/>
    <property type="match status" value="1"/>
</dbReference>
<dbReference type="AlphaFoldDB" id="A0A1E5VL80"/>
<evidence type="ECO:0000313" key="13">
    <source>
        <dbReference type="EMBL" id="OEL25888.1"/>
    </source>
</evidence>
<feature type="transmembrane region" description="Helical" evidence="11">
    <location>
        <begin position="209"/>
        <end position="227"/>
    </location>
</feature>
<dbReference type="EMBL" id="LWDX02036015">
    <property type="protein sequence ID" value="OEL25888.1"/>
    <property type="molecule type" value="Genomic_DNA"/>
</dbReference>
<feature type="transmembrane region" description="Helical" evidence="11">
    <location>
        <begin position="332"/>
        <end position="350"/>
    </location>
</feature>
<dbReference type="PANTHER" id="PTHR45651">
    <property type="entry name" value="CYCLIC NUCLEOTIDE-GATED ION CHANNEL 15-RELATED-RELATED"/>
    <property type="match status" value="1"/>
</dbReference>
<evidence type="ECO:0000256" key="4">
    <source>
        <dbReference type="ARBA" id="ARBA00022692"/>
    </source>
</evidence>
<comment type="subcellular location">
    <subcellularLocation>
        <location evidence="1">Endomembrane system</location>
        <topology evidence="1">Multi-pass membrane protein</topology>
    </subcellularLocation>
</comment>
<keyword evidence="3" id="KW-0813">Transport</keyword>
<evidence type="ECO:0000259" key="12">
    <source>
        <dbReference type="PROSITE" id="PS50042"/>
    </source>
</evidence>
<name>A0A1E5VL80_9POAL</name>
<keyword evidence="6" id="KW-0406">Ion transport</keyword>
<dbReference type="GO" id="GO:0016020">
    <property type="term" value="C:membrane"/>
    <property type="evidence" value="ECO:0007669"/>
    <property type="project" value="InterPro"/>
</dbReference>
<dbReference type="InterPro" id="IPR014710">
    <property type="entry name" value="RmlC-like_jellyroll"/>
</dbReference>
<feature type="transmembrane region" description="Helical" evidence="11">
    <location>
        <begin position="180"/>
        <end position="197"/>
    </location>
</feature>
<dbReference type="FunFam" id="2.60.120.10:FF:000024">
    <property type="entry name" value="Cyclic nucleotide-gated ion channel 1"/>
    <property type="match status" value="1"/>
</dbReference>
<dbReference type="Proteomes" id="UP000095767">
    <property type="component" value="Unassembled WGS sequence"/>
</dbReference>
<dbReference type="Pfam" id="PF00520">
    <property type="entry name" value="Ion_trans"/>
    <property type="match status" value="1"/>
</dbReference>
<keyword evidence="5 11" id="KW-1133">Transmembrane helix</keyword>
<sequence>FCSIFRIFPDERQNQSKPLYQTARTDRFGANRLYMNNPEKLKVLNEGNKPWHQRILDPGSNIVLRWNRVYLMACLFALFIDPFFYYLPFVRANDDGSSCVAKDQGLSIRITVLRSLADVFYMLNIAIKFHTAYVDPKSRVLGKGELVVDIEKIRQRYIRTDFFVDVLAAVPLPQVRTSQSYVVAALVVTVWLIMPAIKSSDYNIRNTTFALIIVIQYVIRMYLIVPLSNQIIKAVGVVAKSAWGGAAYNLLLYMLASHITGAIYYLLSVERQITCWDQQCLAESNCSLSALSKGAVSSPFLEKYFFCLWWGLLQLSSSGNPLVTSAFIAENTFAIAIGAISLILFAQLIGNMQVPFFSEMDDQLLDAICERLVSFLCPENTYISREGDPVNEMLFIIRGKLESSTTNGGRSNFFNSIILRPGDFAGEELLTWALLPKTNVHFPLSTRTVRSLTEVEAFALRAEDLKFVANQFRRLHSKKLQHTFRFYSHHWKTWAACFIQAAWRQHQRRKLAESLSRWESHSWCSEDHPAADKPRQEGTSSSGTRTIAEGAIAHMHKMASASRRFRTEDTATAIRRLQKPDEPDFSADHFD</sequence>
<evidence type="ECO:0000256" key="6">
    <source>
        <dbReference type="ARBA" id="ARBA00023065"/>
    </source>
</evidence>
<evidence type="ECO:0000256" key="1">
    <source>
        <dbReference type="ARBA" id="ARBA00004127"/>
    </source>
</evidence>
<feature type="compositionally biased region" description="Basic and acidic residues" evidence="10">
    <location>
        <begin position="524"/>
        <end position="536"/>
    </location>
</feature>
<dbReference type="SUPFAM" id="SSF51206">
    <property type="entry name" value="cAMP-binding domain-like"/>
    <property type="match status" value="1"/>
</dbReference>
<keyword evidence="14" id="KW-1185">Reference proteome</keyword>
<feature type="transmembrane region" description="Helical" evidence="11">
    <location>
        <begin position="69"/>
        <end position="87"/>
    </location>
</feature>
<evidence type="ECO:0000256" key="7">
    <source>
        <dbReference type="ARBA" id="ARBA00023136"/>
    </source>
</evidence>
<evidence type="ECO:0000256" key="5">
    <source>
        <dbReference type="ARBA" id="ARBA00022989"/>
    </source>
</evidence>
<accession>A0A1E5VL80</accession>
<evidence type="ECO:0000256" key="11">
    <source>
        <dbReference type="SAM" id="Phobius"/>
    </source>
</evidence>
<evidence type="ECO:0000256" key="9">
    <source>
        <dbReference type="ARBA" id="ARBA00023303"/>
    </source>
</evidence>
<dbReference type="OrthoDB" id="426293at2759"/>
<evidence type="ECO:0000313" key="14">
    <source>
        <dbReference type="Proteomes" id="UP000095767"/>
    </source>
</evidence>
<dbReference type="InterPro" id="IPR005821">
    <property type="entry name" value="Ion_trans_dom"/>
</dbReference>
<dbReference type="Gene3D" id="2.60.120.10">
    <property type="entry name" value="Jelly Rolls"/>
    <property type="match status" value="1"/>
</dbReference>
<evidence type="ECO:0000256" key="8">
    <source>
        <dbReference type="ARBA" id="ARBA00023286"/>
    </source>
</evidence>
<dbReference type="CDD" id="cd00038">
    <property type="entry name" value="CAP_ED"/>
    <property type="match status" value="1"/>
</dbReference>
<protein>
    <submittedName>
        <fullName evidence="13">Putative cyclic nucleotide-gated ion channel 17</fullName>
    </submittedName>
</protein>
<reference evidence="13 14" key="1">
    <citation type="submission" date="2016-09" db="EMBL/GenBank/DDBJ databases">
        <title>The draft genome of Dichanthelium oligosanthes: A C3 panicoid grass species.</title>
        <authorList>
            <person name="Studer A.J."/>
            <person name="Schnable J.C."/>
            <person name="Brutnell T.P."/>
        </authorList>
    </citation>
    <scope>NUCLEOTIDE SEQUENCE [LARGE SCALE GENOMIC DNA]</scope>
    <source>
        <strain evidence="14">cv. Kellogg 1175</strain>
        <tissue evidence="13">Leaf</tissue>
    </source>
</reference>
<evidence type="ECO:0000256" key="3">
    <source>
        <dbReference type="ARBA" id="ARBA00022448"/>
    </source>
</evidence>
<dbReference type="GO" id="GO:0012505">
    <property type="term" value="C:endomembrane system"/>
    <property type="evidence" value="ECO:0007669"/>
    <property type="project" value="UniProtKB-SubCell"/>
</dbReference>
<comment type="similarity">
    <text evidence="2">Belongs to the cyclic nucleotide-gated cation channel (TC 1.A.1.5) family.</text>
</comment>
<keyword evidence="7 11" id="KW-0472">Membrane</keyword>
<dbReference type="InterPro" id="IPR000595">
    <property type="entry name" value="cNMP-bd_dom"/>
</dbReference>
<comment type="caution">
    <text evidence="13">The sequence shown here is derived from an EMBL/GenBank/DDBJ whole genome shotgun (WGS) entry which is preliminary data.</text>
</comment>
<dbReference type="InterPro" id="IPR018490">
    <property type="entry name" value="cNMP-bd_dom_sf"/>
</dbReference>
<evidence type="ECO:0000256" key="10">
    <source>
        <dbReference type="SAM" id="MobiDB-lite"/>
    </source>
</evidence>
<dbReference type="SUPFAM" id="SSF81324">
    <property type="entry name" value="Voltage-gated potassium channels"/>
    <property type="match status" value="1"/>
</dbReference>